<gene>
    <name evidence="2" type="ORF">AB2U05_37540</name>
</gene>
<organism evidence="2">
    <name type="scientific">Streptomyces sp. Y1</name>
    <dbReference type="NCBI Taxonomy" id="3238634"/>
    <lineage>
        <taxon>Bacteria</taxon>
        <taxon>Bacillati</taxon>
        <taxon>Actinomycetota</taxon>
        <taxon>Actinomycetes</taxon>
        <taxon>Kitasatosporales</taxon>
        <taxon>Streptomycetaceae</taxon>
        <taxon>Streptomyces</taxon>
    </lineage>
</organism>
<dbReference type="EMBL" id="CP163445">
    <property type="protein sequence ID" value="XDQ83811.1"/>
    <property type="molecule type" value="Genomic_DNA"/>
</dbReference>
<evidence type="ECO:0000313" key="2">
    <source>
        <dbReference type="EMBL" id="XDQ83811.1"/>
    </source>
</evidence>
<evidence type="ECO:0000256" key="1">
    <source>
        <dbReference type="SAM" id="MobiDB-lite"/>
    </source>
</evidence>
<reference evidence="2" key="1">
    <citation type="submission" date="2024-07" db="EMBL/GenBank/DDBJ databases">
        <authorList>
            <person name="Yu S.T."/>
        </authorList>
    </citation>
    <scope>NUCLEOTIDE SEQUENCE</scope>
    <source>
        <strain evidence="2">Y1</strain>
    </source>
</reference>
<dbReference type="AlphaFoldDB" id="A0AB39TXN6"/>
<protein>
    <submittedName>
        <fullName evidence="2">Uncharacterized protein</fullName>
    </submittedName>
</protein>
<proteinExistence type="predicted"/>
<feature type="region of interest" description="Disordered" evidence="1">
    <location>
        <begin position="24"/>
        <end position="66"/>
    </location>
</feature>
<sequence>MSRSTAHRLLDLAATAEAIEDVVDRQHQADAGGGRDPRAPGRAREPGRRAPGAGPRRGRRRAAGPDGIRAAVTAAIAELREQPDVPVVELESRPGPGGCPVEAWRAMVAWGHGLARQRLDAHRDLGLLALRVAPGYVADRGAEEVLHVLGEEIGSSAEEPLACRYAMTGDKRATERF</sequence>
<name>A0AB39TXN6_9ACTN</name>
<accession>A0AB39TXN6</accession>
<dbReference type="RefSeq" id="WP_369185852.1">
    <property type="nucleotide sequence ID" value="NZ_CP163445.1"/>
</dbReference>
<feature type="compositionally biased region" description="Basic and acidic residues" evidence="1">
    <location>
        <begin position="24"/>
        <end position="48"/>
    </location>
</feature>